<dbReference type="Gene3D" id="1.20.120.450">
    <property type="entry name" value="dinb family like domain"/>
    <property type="match status" value="1"/>
</dbReference>
<accession>A0A1I5X1V6</accession>
<dbReference type="Proteomes" id="UP000199306">
    <property type="component" value="Unassembled WGS sequence"/>
</dbReference>
<dbReference type="PANTHER" id="PTHR39473:SF1">
    <property type="entry name" value="DINB-LIKE DOMAIN-CONTAINING PROTEIN"/>
    <property type="match status" value="1"/>
</dbReference>
<keyword evidence="2" id="KW-1185">Reference proteome</keyword>
<gene>
    <name evidence="1" type="ORF">SAMN04515674_11385</name>
</gene>
<evidence type="ECO:0000313" key="1">
    <source>
        <dbReference type="EMBL" id="SFQ26002.1"/>
    </source>
</evidence>
<dbReference type="RefSeq" id="WP_092018792.1">
    <property type="nucleotide sequence ID" value="NZ_FOXH01000013.1"/>
</dbReference>
<dbReference type="SUPFAM" id="SSF109854">
    <property type="entry name" value="DinB/YfiT-like putative metalloenzymes"/>
    <property type="match status" value="1"/>
</dbReference>
<sequence>MTILQKSNIDIFNQLACLLESLCSETYQQRLEILHNNSVGQHVRHIVEFYQCLQKGYLSGFVNYDERDRNYLIESDKDFTLSLLDELSDNLMNQDENQSLTLVSKLGDDGIVESKSSFYRELIYLIEHSIHHLAIIKIAVNQAFPEIFLPENFGVAHSTIQFRKTMQSV</sequence>
<reference evidence="1 2" key="1">
    <citation type="submission" date="2016-10" db="EMBL/GenBank/DDBJ databases">
        <authorList>
            <person name="de Groot N.N."/>
        </authorList>
    </citation>
    <scope>NUCLEOTIDE SEQUENCE [LARGE SCALE GENOMIC DNA]</scope>
    <source>
        <strain evidence="2">E92,LMG 26720,CCM 7988</strain>
    </source>
</reference>
<dbReference type="STRING" id="1079859.SAMN04515674_11385"/>
<organism evidence="1 2">
    <name type="scientific">Pseudarcicella hirudinis</name>
    <dbReference type="NCBI Taxonomy" id="1079859"/>
    <lineage>
        <taxon>Bacteria</taxon>
        <taxon>Pseudomonadati</taxon>
        <taxon>Bacteroidota</taxon>
        <taxon>Cytophagia</taxon>
        <taxon>Cytophagales</taxon>
        <taxon>Flectobacillaceae</taxon>
        <taxon>Pseudarcicella</taxon>
    </lineage>
</organism>
<dbReference type="PANTHER" id="PTHR39473">
    <property type="match status" value="1"/>
</dbReference>
<dbReference type="AlphaFoldDB" id="A0A1I5X1V6"/>
<protein>
    <recommendedName>
        <fullName evidence="3">DinB family protein</fullName>
    </recommendedName>
</protein>
<evidence type="ECO:0008006" key="3">
    <source>
        <dbReference type="Google" id="ProtNLM"/>
    </source>
</evidence>
<dbReference type="OrthoDB" id="1162179at2"/>
<proteinExistence type="predicted"/>
<dbReference type="EMBL" id="FOXH01000013">
    <property type="protein sequence ID" value="SFQ26002.1"/>
    <property type="molecule type" value="Genomic_DNA"/>
</dbReference>
<name>A0A1I5X1V6_9BACT</name>
<dbReference type="InterPro" id="IPR034660">
    <property type="entry name" value="DinB/YfiT-like"/>
</dbReference>
<evidence type="ECO:0000313" key="2">
    <source>
        <dbReference type="Proteomes" id="UP000199306"/>
    </source>
</evidence>